<feature type="signal peptide" evidence="1">
    <location>
        <begin position="1"/>
        <end position="19"/>
    </location>
</feature>
<dbReference type="STRING" id="561061.SAMN05660862_1447"/>
<accession>A0A1X7J5I0</accession>
<protein>
    <recommendedName>
        <fullName evidence="4">P pilus assembly protein, chaperone PapD</fullName>
    </recommendedName>
</protein>
<dbReference type="OrthoDB" id="1419910at2"/>
<evidence type="ECO:0000313" key="3">
    <source>
        <dbReference type="Proteomes" id="UP000192980"/>
    </source>
</evidence>
<dbReference type="Proteomes" id="UP000192980">
    <property type="component" value="Unassembled WGS sequence"/>
</dbReference>
<evidence type="ECO:0000256" key="1">
    <source>
        <dbReference type="SAM" id="SignalP"/>
    </source>
</evidence>
<sequence length="271" mass="30580">MKKIATVLFFLLISLSTFAQTGLSVGPPRLYFVSNSGQNQSLSVEVTNPSKDYTLELAASMEDWEYNEYGDNILKPKGMLKTSCANWVSVSEPFFALKPGESKRLQVNIMVPPNVVYQDSLPVHTAMLFISQLNPKEGNQREGANIRIAVRSGVKIYHRFTGMDKPDLEITDFKYLAPDSVNKYIELSYDVTGNVWLEGQMRVEFINQETGKKTLLDNLAFYALPGDHRKQYVQVPKDLAKGNYVASAMLFYGNQQQVKAAELEFKHEVSE</sequence>
<keyword evidence="3" id="KW-1185">Reference proteome</keyword>
<organism evidence="2 3">
    <name type="scientific">Sphingobacterium psychroaquaticum</name>
    <dbReference type="NCBI Taxonomy" id="561061"/>
    <lineage>
        <taxon>Bacteria</taxon>
        <taxon>Pseudomonadati</taxon>
        <taxon>Bacteroidota</taxon>
        <taxon>Sphingobacteriia</taxon>
        <taxon>Sphingobacteriales</taxon>
        <taxon>Sphingobacteriaceae</taxon>
        <taxon>Sphingobacterium</taxon>
    </lineage>
</organism>
<evidence type="ECO:0008006" key="4">
    <source>
        <dbReference type="Google" id="ProtNLM"/>
    </source>
</evidence>
<keyword evidence="1" id="KW-0732">Signal</keyword>
<reference evidence="2 3" key="1">
    <citation type="submission" date="2017-04" db="EMBL/GenBank/DDBJ databases">
        <authorList>
            <person name="Afonso C.L."/>
            <person name="Miller P.J."/>
            <person name="Scott M.A."/>
            <person name="Spackman E."/>
            <person name="Goraichik I."/>
            <person name="Dimitrov K.M."/>
            <person name="Suarez D.L."/>
            <person name="Swayne D.E."/>
        </authorList>
    </citation>
    <scope>NUCLEOTIDE SEQUENCE [LARGE SCALE GENOMIC DNA]</scope>
    <source>
        <strain evidence="2 3">DSM 22418</strain>
    </source>
</reference>
<dbReference type="RefSeq" id="WP_085472293.1">
    <property type="nucleotide sequence ID" value="NZ_FXAU01000002.1"/>
</dbReference>
<dbReference type="InterPro" id="IPR008962">
    <property type="entry name" value="PapD-like_sf"/>
</dbReference>
<dbReference type="EMBL" id="FXAU01000002">
    <property type="protein sequence ID" value="SMG22650.1"/>
    <property type="molecule type" value="Genomic_DNA"/>
</dbReference>
<dbReference type="SUPFAM" id="SSF49354">
    <property type="entry name" value="PapD-like"/>
    <property type="match status" value="1"/>
</dbReference>
<dbReference type="AlphaFoldDB" id="A0A1X7J5I0"/>
<evidence type="ECO:0000313" key="2">
    <source>
        <dbReference type="EMBL" id="SMG22650.1"/>
    </source>
</evidence>
<gene>
    <name evidence="2" type="ORF">SAMN05660862_1447</name>
</gene>
<feature type="chain" id="PRO_5013118312" description="P pilus assembly protein, chaperone PapD" evidence="1">
    <location>
        <begin position="20"/>
        <end position="271"/>
    </location>
</feature>
<name>A0A1X7J5I0_9SPHI</name>
<proteinExistence type="predicted"/>